<sequence>MGGRLSGSISTTAYQAGIAELMKDKIRTYFTRLGLSDAEAARLHHHYYTEYGLAIRGLVRHHKVDPLDYDKHCDAALPLETVLRPDQRLQELLRDVDREKVRVWALTNAYVNVSAEERREGAGSERERERLIPLSSFAFFAVCERTQHAVRVLKLLGLSEYFEGVVSCDYGASEFSCKPEAEFFAQALSAVSTPPPVPSSLYFVDDSALNIKGAHSLGWGHCVLFDEFGDEAGKLGGLDKVAVAQDGEERPRVSVVTSMHDLRTVWKDIFVSPSPQTNGTA</sequence>
<dbReference type="EMBL" id="CENE01000005">
    <property type="protein sequence ID" value="CEQ40074.1"/>
    <property type="molecule type" value="Genomic_DNA"/>
</dbReference>
<dbReference type="NCBIfam" id="TIGR01509">
    <property type="entry name" value="HAD-SF-IA-v3"/>
    <property type="match status" value="1"/>
</dbReference>
<dbReference type="InterPro" id="IPR052791">
    <property type="entry name" value="SSM1_domain"/>
</dbReference>
<dbReference type="Proteomes" id="UP000243876">
    <property type="component" value="Unassembled WGS sequence"/>
</dbReference>
<dbReference type="Gene3D" id="1.10.150.450">
    <property type="match status" value="1"/>
</dbReference>
<evidence type="ECO:0000313" key="1">
    <source>
        <dbReference type="EMBL" id="CEQ40074.1"/>
    </source>
</evidence>
<dbReference type="PANTHER" id="PTHR47438:SF1">
    <property type="entry name" value="PHOSPHATE METABOLISM PROTEIN 8-RELATED"/>
    <property type="match status" value="1"/>
</dbReference>
<dbReference type="Gene3D" id="3.40.50.1000">
    <property type="entry name" value="HAD superfamily/HAD-like"/>
    <property type="match status" value="1"/>
</dbReference>
<proteinExistence type="predicted"/>
<gene>
    <name evidence="1" type="primary">SPOSA6832_01650</name>
</gene>
<accession>A0A0D6EJB7</accession>
<dbReference type="InterPro" id="IPR036412">
    <property type="entry name" value="HAD-like_sf"/>
</dbReference>
<dbReference type="PANTHER" id="PTHR47438">
    <property type="entry name" value="PHOSPHATE METABOLISM PROTEIN 8-RELATED"/>
    <property type="match status" value="1"/>
</dbReference>
<dbReference type="OrthoDB" id="1065058at2759"/>
<organism evidence="1 2">
    <name type="scientific">Sporidiobolus salmonicolor</name>
    <name type="common">Yeast-like fungus</name>
    <name type="synonym">Sporobolomyces salmonicolor</name>
    <dbReference type="NCBI Taxonomy" id="5005"/>
    <lineage>
        <taxon>Eukaryota</taxon>
        <taxon>Fungi</taxon>
        <taxon>Dikarya</taxon>
        <taxon>Basidiomycota</taxon>
        <taxon>Pucciniomycotina</taxon>
        <taxon>Microbotryomycetes</taxon>
        <taxon>Sporidiobolales</taxon>
        <taxon>Sporidiobolaceae</taxon>
        <taxon>Sporobolomyces</taxon>
    </lineage>
</organism>
<feature type="non-terminal residue" evidence="1">
    <location>
        <position position="1"/>
    </location>
</feature>
<keyword evidence="2" id="KW-1185">Reference proteome</keyword>
<dbReference type="InterPro" id="IPR023214">
    <property type="entry name" value="HAD_sf"/>
</dbReference>
<dbReference type="GO" id="GO:0008252">
    <property type="term" value="F:nucleotidase activity"/>
    <property type="evidence" value="ECO:0007669"/>
    <property type="project" value="TreeGrafter"/>
</dbReference>
<reference evidence="2" key="1">
    <citation type="submission" date="2015-02" db="EMBL/GenBank/DDBJ databases">
        <authorList>
            <person name="Gon?alves P."/>
        </authorList>
    </citation>
    <scope>NUCLEOTIDE SEQUENCE [LARGE SCALE GENOMIC DNA]</scope>
</reference>
<dbReference type="GO" id="GO:0009166">
    <property type="term" value="P:nucleotide catabolic process"/>
    <property type="evidence" value="ECO:0007669"/>
    <property type="project" value="TreeGrafter"/>
</dbReference>
<dbReference type="SUPFAM" id="SSF56784">
    <property type="entry name" value="HAD-like"/>
    <property type="match status" value="1"/>
</dbReference>
<protein>
    <submittedName>
        <fullName evidence="1">SPOSA6832_01650-mRNA-1:cds</fullName>
    </submittedName>
</protein>
<dbReference type="GO" id="GO:0006206">
    <property type="term" value="P:pyrimidine nucleobase metabolic process"/>
    <property type="evidence" value="ECO:0007669"/>
    <property type="project" value="TreeGrafter"/>
</dbReference>
<dbReference type="InterPro" id="IPR006439">
    <property type="entry name" value="HAD-SF_hydro_IA"/>
</dbReference>
<dbReference type="AlphaFoldDB" id="A0A0D6EJB7"/>
<evidence type="ECO:0000313" key="2">
    <source>
        <dbReference type="Proteomes" id="UP000243876"/>
    </source>
</evidence>
<name>A0A0D6EJB7_SPOSA</name>